<evidence type="ECO:0000313" key="2">
    <source>
        <dbReference type="EMBL" id="KAF2174934.1"/>
    </source>
</evidence>
<evidence type="ECO:0000313" key="3">
    <source>
        <dbReference type="Proteomes" id="UP000800200"/>
    </source>
</evidence>
<name>A0A6A6D654_9PEZI</name>
<reference evidence="2" key="1">
    <citation type="journal article" date="2020" name="Stud. Mycol.">
        <title>101 Dothideomycetes genomes: a test case for predicting lifestyles and emergence of pathogens.</title>
        <authorList>
            <person name="Haridas S."/>
            <person name="Albert R."/>
            <person name="Binder M."/>
            <person name="Bloem J."/>
            <person name="Labutti K."/>
            <person name="Salamov A."/>
            <person name="Andreopoulos B."/>
            <person name="Baker S."/>
            <person name="Barry K."/>
            <person name="Bills G."/>
            <person name="Bluhm B."/>
            <person name="Cannon C."/>
            <person name="Castanera R."/>
            <person name="Culley D."/>
            <person name="Daum C."/>
            <person name="Ezra D."/>
            <person name="Gonzalez J."/>
            <person name="Henrissat B."/>
            <person name="Kuo A."/>
            <person name="Liang C."/>
            <person name="Lipzen A."/>
            <person name="Lutzoni F."/>
            <person name="Magnuson J."/>
            <person name="Mondo S."/>
            <person name="Nolan M."/>
            <person name="Ohm R."/>
            <person name="Pangilinan J."/>
            <person name="Park H.-J."/>
            <person name="Ramirez L."/>
            <person name="Alfaro M."/>
            <person name="Sun H."/>
            <person name="Tritt A."/>
            <person name="Yoshinaga Y."/>
            <person name="Zwiers L.-H."/>
            <person name="Turgeon B."/>
            <person name="Goodwin S."/>
            <person name="Spatafora J."/>
            <person name="Crous P."/>
            <person name="Grigoriev I."/>
        </authorList>
    </citation>
    <scope>NUCLEOTIDE SEQUENCE</scope>
    <source>
        <strain evidence="2">CBS 207.26</strain>
    </source>
</reference>
<organism evidence="2 3">
    <name type="scientific">Zopfia rhizophila CBS 207.26</name>
    <dbReference type="NCBI Taxonomy" id="1314779"/>
    <lineage>
        <taxon>Eukaryota</taxon>
        <taxon>Fungi</taxon>
        <taxon>Dikarya</taxon>
        <taxon>Ascomycota</taxon>
        <taxon>Pezizomycotina</taxon>
        <taxon>Dothideomycetes</taxon>
        <taxon>Dothideomycetes incertae sedis</taxon>
        <taxon>Zopfiaceae</taxon>
        <taxon>Zopfia</taxon>
    </lineage>
</organism>
<proteinExistence type="predicted"/>
<sequence>MESINESKYFEAQVSRSQSGQQPDEPWFLDAHPDLFEHLLCFIRRPDIIPLFWDKTIGFDYDLYNTLGEKADFCGVSALAD</sequence>
<feature type="region of interest" description="Disordered" evidence="1">
    <location>
        <begin position="1"/>
        <end position="25"/>
    </location>
</feature>
<evidence type="ECO:0008006" key="4">
    <source>
        <dbReference type="Google" id="ProtNLM"/>
    </source>
</evidence>
<evidence type="ECO:0000256" key="1">
    <source>
        <dbReference type="SAM" id="MobiDB-lite"/>
    </source>
</evidence>
<dbReference type="OrthoDB" id="2414723at2759"/>
<gene>
    <name evidence="2" type="ORF">K469DRAFT_612663</name>
</gene>
<accession>A0A6A6D654</accession>
<dbReference type="Proteomes" id="UP000800200">
    <property type="component" value="Unassembled WGS sequence"/>
</dbReference>
<keyword evidence="3" id="KW-1185">Reference proteome</keyword>
<dbReference type="AlphaFoldDB" id="A0A6A6D654"/>
<dbReference type="EMBL" id="ML994759">
    <property type="protein sequence ID" value="KAF2174934.1"/>
    <property type="molecule type" value="Genomic_DNA"/>
</dbReference>
<protein>
    <recommendedName>
        <fullName evidence="4">Potassium channel tetramerisation-type BTB domain-containing protein</fullName>
    </recommendedName>
</protein>